<protein>
    <submittedName>
        <fullName evidence="1">Uncharacterized protein</fullName>
    </submittedName>
</protein>
<comment type="caution">
    <text evidence="1">The sequence shown here is derived from an EMBL/GenBank/DDBJ whole genome shotgun (WGS) entry which is preliminary data.</text>
</comment>
<dbReference type="Proteomes" id="UP000299102">
    <property type="component" value="Unassembled WGS sequence"/>
</dbReference>
<evidence type="ECO:0000313" key="2">
    <source>
        <dbReference type="Proteomes" id="UP000299102"/>
    </source>
</evidence>
<dbReference type="EMBL" id="BGZK01000846">
    <property type="protein sequence ID" value="GBP62665.1"/>
    <property type="molecule type" value="Genomic_DNA"/>
</dbReference>
<dbReference type="AlphaFoldDB" id="A0A4C1XKC5"/>
<accession>A0A4C1XKC5</accession>
<organism evidence="1 2">
    <name type="scientific">Eumeta variegata</name>
    <name type="common">Bagworm moth</name>
    <name type="synonym">Eumeta japonica</name>
    <dbReference type="NCBI Taxonomy" id="151549"/>
    <lineage>
        <taxon>Eukaryota</taxon>
        <taxon>Metazoa</taxon>
        <taxon>Ecdysozoa</taxon>
        <taxon>Arthropoda</taxon>
        <taxon>Hexapoda</taxon>
        <taxon>Insecta</taxon>
        <taxon>Pterygota</taxon>
        <taxon>Neoptera</taxon>
        <taxon>Endopterygota</taxon>
        <taxon>Lepidoptera</taxon>
        <taxon>Glossata</taxon>
        <taxon>Ditrysia</taxon>
        <taxon>Tineoidea</taxon>
        <taxon>Psychidae</taxon>
        <taxon>Oiketicinae</taxon>
        <taxon>Eumeta</taxon>
    </lineage>
</organism>
<proteinExistence type="predicted"/>
<name>A0A4C1XKC5_EUMVA</name>
<sequence length="122" mass="14170">MKRVLVFESRSDCKVNNDVKATAPRDADWQNFGFERAQHLTIPKRDTGPHCLRNGRDTRRTLPIGRRQRPRLRVGTHIQRHYMVGKEKSDMVIVTVLAVKLKQKVWETVDLVGLPQKLPTLF</sequence>
<reference evidence="1 2" key="1">
    <citation type="journal article" date="2019" name="Commun. Biol.">
        <title>The bagworm genome reveals a unique fibroin gene that provides high tensile strength.</title>
        <authorList>
            <person name="Kono N."/>
            <person name="Nakamura H."/>
            <person name="Ohtoshi R."/>
            <person name="Tomita M."/>
            <person name="Numata K."/>
            <person name="Arakawa K."/>
        </authorList>
    </citation>
    <scope>NUCLEOTIDE SEQUENCE [LARGE SCALE GENOMIC DNA]</scope>
</reference>
<evidence type="ECO:0000313" key="1">
    <source>
        <dbReference type="EMBL" id="GBP62665.1"/>
    </source>
</evidence>
<keyword evidence="2" id="KW-1185">Reference proteome</keyword>
<gene>
    <name evidence="1" type="ORF">EVAR_51911_1</name>
</gene>